<dbReference type="GO" id="GO:0005200">
    <property type="term" value="F:structural constituent of cytoskeleton"/>
    <property type="evidence" value="ECO:0007669"/>
    <property type="project" value="TreeGrafter"/>
</dbReference>
<keyword evidence="4" id="KW-1185">Reference proteome</keyword>
<feature type="region of interest" description="Disordered" evidence="1">
    <location>
        <begin position="913"/>
        <end position="942"/>
    </location>
</feature>
<feature type="region of interest" description="Disordered" evidence="1">
    <location>
        <begin position="954"/>
        <end position="1039"/>
    </location>
</feature>
<feature type="region of interest" description="Disordered" evidence="1">
    <location>
        <begin position="713"/>
        <end position="781"/>
    </location>
</feature>
<name>A0A2P8CW55_9BACT</name>
<feature type="transmembrane region" description="Helical" evidence="2">
    <location>
        <begin position="26"/>
        <end position="50"/>
    </location>
</feature>
<accession>A0A2P8CW55</accession>
<evidence type="ECO:0000256" key="2">
    <source>
        <dbReference type="SAM" id="Phobius"/>
    </source>
</evidence>
<dbReference type="AlphaFoldDB" id="A0A2P8CW55"/>
<feature type="compositionally biased region" description="Basic and acidic residues" evidence="1">
    <location>
        <begin position="1061"/>
        <end position="1086"/>
    </location>
</feature>
<sequence>MNNYNLLIERLDAFIRKYYLNQLLRGGLIFAACLLIYLLLMGLGEYYFYFPAWLKIIMIALLLGAGLLALIAWVLVPLLKIRKLGKIISHEEAARIIGVHFPEVSDKLLNVLQLHQQNNQAESRELIEASISQKAAQISVVPFTQAVDLRKNRKYLPYVLPPALIVLFIFIAAPNIFRDAGARLMQPDKNFSPPAPFSFVVLNKDLRVPLNGDYTLEAEIRGDKLPDKVYILAGDEQLEMQKNGKNRFSYTFSRVHQSLDFRFTAAGYTSQPYRIAVIEKPQLMAFRVQVRYPAHTGKKEEELQSLSDMTLPEGTVLTWYLEAKHTDQVDLAFGNSATRTPLRKNGDGYWSAAARFMQDTAYALFLSNRQIPGGDSFRYQVKVIADAAPQVQAQEVKDSITGQQVLLTGNASDDYGLTQLYFHYTVLDAGKTVRAEKNIPIKRAAGNVTPFQYYMDFAALNLLPGQQVNYYVEAWDNDGVRGSKSGRSNVYTYSMPDSKQLDSAMNQNARQINQGLSSSAEQAKQLQQDMKEIQNQLLQSESMSWEKQQNMKSLADKQEQLKNKVEAIKKRFEEQRKQSEQKNYSEDIKEKQEAVQKQLDNLLNKQLAEQLRKLQEMMKQMNKDNAFQQLQQMEQQNKLFNMDMERIQELMKKLEMQMKMEDVANRVEDLANRENSLQKETDGGKKDKNDLNSDQQQIRKDLNKVMQQDMKELDKMNNGQKQPEKLDDVKDKGKEAGDNMEQSSDQLQSGQPKKASEAQQKAEQNLRQMAADMRKKASGMDAEQIDIDIKATRQILTNLIRFSFDQEQLMNKVRSTPAASPNYVLNTREQSRLRGNARMIKDSLFTLSKRVFQIAATVNKESSGLEQNIQNTISALENRLVNEATVRQQYAMTNANNLALLLNELLENLIQQQSQAQQSQGNGSCSKPGGKNPKPGKGNAGQMMKDIITGQQELGKGMQQGKGKQEGGKSGGSSPGGKGQGGSGEGESDAEEMARLAQQQAALRRQIQELSSMLNSKGQNGNSKELRAIQEQMDKNETDMVNRRLNAELLMRQKEIMSRLLEAEKSIRDQEEDNKRNANSGRDEQRPMPPELQQYLQSRQALLDMYKTVPPALKPYYKKMAEDYLKQVKQGS</sequence>
<feature type="region of interest" description="Disordered" evidence="1">
    <location>
        <begin position="1061"/>
        <end position="1091"/>
    </location>
</feature>
<protein>
    <recommendedName>
        <fullName evidence="5">DUF4175 domain-containing protein</fullName>
    </recommendedName>
</protein>
<feature type="compositionally biased region" description="Gly residues" evidence="1">
    <location>
        <begin position="968"/>
        <end position="985"/>
    </location>
</feature>
<dbReference type="GO" id="GO:0005856">
    <property type="term" value="C:cytoskeleton"/>
    <property type="evidence" value="ECO:0007669"/>
    <property type="project" value="TreeGrafter"/>
</dbReference>
<feature type="transmembrane region" description="Helical" evidence="2">
    <location>
        <begin position="155"/>
        <end position="177"/>
    </location>
</feature>
<feature type="region of interest" description="Disordered" evidence="1">
    <location>
        <begin position="675"/>
        <end position="696"/>
    </location>
</feature>
<feature type="compositionally biased region" description="Polar residues" evidence="1">
    <location>
        <begin position="1011"/>
        <end position="1023"/>
    </location>
</feature>
<organism evidence="3 4">
    <name type="scientific">Taibaiella chishuiensis</name>
    <dbReference type="NCBI Taxonomy" id="1434707"/>
    <lineage>
        <taxon>Bacteria</taxon>
        <taxon>Pseudomonadati</taxon>
        <taxon>Bacteroidota</taxon>
        <taxon>Chitinophagia</taxon>
        <taxon>Chitinophagales</taxon>
        <taxon>Chitinophagaceae</taxon>
        <taxon>Taibaiella</taxon>
    </lineage>
</organism>
<keyword evidence="2" id="KW-0472">Membrane</keyword>
<proteinExistence type="predicted"/>
<keyword evidence="2" id="KW-0812">Transmembrane</keyword>
<feature type="compositionally biased region" description="Low complexity" evidence="1">
    <location>
        <begin position="927"/>
        <end position="937"/>
    </location>
</feature>
<feature type="compositionally biased region" description="Polar residues" evidence="1">
    <location>
        <begin position="740"/>
        <end position="767"/>
    </location>
</feature>
<feature type="compositionally biased region" description="Low complexity" evidence="1">
    <location>
        <begin position="995"/>
        <end position="1010"/>
    </location>
</feature>
<gene>
    <name evidence="3" type="ORF">B0I18_1123</name>
</gene>
<dbReference type="RefSeq" id="WP_106524860.1">
    <property type="nucleotide sequence ID" value="NZ_PYGD01000012.1"/>
</dbReference>
<feature type="compositionally biased region" description="Basic and acidic residues" evidence="1">
    <location>
        <begin position="722"/>
        <end position="737"/>
    </location>
</feature>
<reference evidence="3 4" key="1">
    <citation type="submission" date="2018-03" db="EMBL/GenBank/DDBJ databases">
        <title>Genomic Encyclopedia of Type Strains, Phase III (KMG-III): the genomes of soil and plant-associated and newly described type strains.</title>
        <authorList>
            <person name="Whitman W."/>
        </authorList>
    </citation>
    <scope>NUCLEOTIDE SEQUENCE [LARGE SCALE GENOMIC DNA]</scope>
    <source>
        <strain evidence="3 4">CGMCC 1.12700</strain>
    </source>
</reference>
<keyword evidence="2" id="KW-1133">Transmembrane helix</keyword>
<evidence type="ECO:0008006" key="5">
    <source>
        <dbReference type="Google" id="ProtNLM"/>
    </source>
</evidence>
<feature type="transmembrane region" description="Helical" evidence="2">
    <location>
        <begin position="56"/>
        <end position="79"/>
    </location>
</feature>
<evidence type="ECO:0000256" key="1">
    <source>
        <dbReference type="SAM" id="MobiDB-lite"/>
    </source>
</evidence>
<comment type="caution">
    <text evidence="3">The sequence shown here is derived from an EMBL/GenBank/DDBJ whole genome shotgun (WGS) entry which is preliminary data.</text>
</comment>
<dbReference type="PANTHER" id="PTHR47357">
    <property type="entry name" value="COP1-INTERACTIVE PROTEIN 1"/>
    <property type="match status" value="1"/>
</dbReference>
<dbReference type="Proteomes" id="UP000240572">
    <property type="component" value="Unassembled WGS sequence"/>
</dbReference>
<feature type="compositionally biased region" description="Basic and acidic residues" evidence="1">
    <location>
        <begin position="1024"/>
        <end position="1039"/>
    </location>
</feature>
<dbReference type="PANTHER" id="PTHR47357:SF1">
    <property type="entry name" value="SPINDLE POLE BODY COMPONENT 110"/>
    <property type="match status" value="1"/>
</dbReference>
<dbReference type="EMBL" id="PYGD01000012">
    <property type="protein sequence ID" value="PSK89202.1"/>
    <property type="molecule type" value="Genomic_DNA"/>
</dbReference>
<evidence type="ECO:0000313" key="4">
    <source>
        <dbReference type="Proteomes" id="UP000240572"/>
    </source>
</evidence>
<dbReference type="OrthoDB" id="9812498at2"/>
<evidence type="ECO:0000313" key="3">
    <source>
        <dbReference type="EMBL" id="PSK89202.1"/>
    </source>
</evidence>